<dbReference type="EMBL" id="JBDIVE010000003">
    <property type="protein sequence ID" value="MEN3068495.1"/>
    <property type="molecule type" value="Genomic_DNA"/>
</dbReference>
<dbReference type="CDD" id="cd07332">
    <property type="entry name" value="M48C_Oma1_like"/>
    <property type="match status" value="1"/>
</dbReference>
<evidence type="ECO:0000256" key="7">
    <source>
        <dbReference type="SAM" id="Phobius"/>
    </source>
</evidence>
<comment type="caution">
    <text evidence="10">The sequence shown here is derived from an EMBL/GenBank/DDBJ whole genome shotgun (WGS) entry which is preliminary data.</text>
</comment>
<dbReference type="PANTHER" id="PTHR22726">
    <property type="entry name" value="METALLOENDOPEPTIDASE OMA1"/>
    <property type="match status" value="1"/>
</dbReference>
<dbReference type="PANTHER" id="PTHR22726:SF1">
    <property type="entry name" value="METALLOENDOPEPTIDASE OMA1, MITOCHONDRIAL"/>
    <property type="match status" value="1"/>
</dbReference>
<keyword evidence="7" id="KW-0472">Membrane</keyword>
<keyword evidence="7" id="KW-0812">Transmembrane</keyword>
<evidence type="ECO:0000313" key="11">
    <source>
        <dbReference type="Proteomes" id="UP001410394"/>
    </source>
</evidence>
<dbReference type="RefSeq" id="WP_345919263.1">
    <property type="nucleotide sequence ID" value="NZ_JBDIVE010000003.1"/>
</dbReference>
<keyword evidence="5 6" id="KW-0482">Metalloprotease</keyword>
<comment type="cofactor">
    <cofactor evidence="6">
        <name>Zn(2+)</name>
        <dbReference type="ChEBI" id="CHEBI:29105"/>
    </cofactor>
    <text evidence="6">Binds 1 zinc ion per subunit.</text>
</comment>
<evidence type="ECO:0000259" key="9">
    <source>
        <dbReference type="Pfam" id="PF23368"/>
    </source>
</evidence>
<evidence type="ECO:0000256" key="1">
    <source>
        <dbReference type="ARBA" id="ARBA00022670"/>
    </source>
</evidence>
<evidence type="ECO:0000256" key="3">
    <source>
        <dbReference type="ARBA" id="ARBA00022801"/>
    </source>
</evidence>
<keyword evidence="4 6" id="KW-0862">Zinc</keyword>
<gene>
    <name evidence="10" type="ORF">ABDB84_08385</name>
</gene>
<evidence type="ECO:0000313" key="10">
    <source>
        <dbReference type="EMBL" id="MEN3068495.1"/>
    </source>
</evidence>
<keyword evidence="2" id="KW-0479">Metal-binding</keyword>
<keyword evidence="1 6" id="KW-0645">Protease</keyword>
<evidence type="ECO:0000256" key="5">
    <source>
        <dbReference type="ARBA" id="ARBA00023049"/>
    </source>
</evidence>
<keyword evidence="3 6" id="KW-0378">Hydrolase</keyword>
<comment type="similarity">
    <text evidence="6">Belongs to the peptidase M48 family.</text>
</comment>
<dbReference type="Pfam" id="PF01435">
    <property type="entry name" value="Peptidase_M48"/>
    <property type="match status" value="1"/>
</dbReference>
<protein>
    <submittedName>
        <fullName evidence="10">M48 family metallopeptidase</fullName>
    </submittedName>
</protein>
<name>A0ABU9YXN4_9RHOO</name>
<evidence type="ECO:0000256" key="2">
    <source>
        <dbReference type="ARBA" id="ARBA00022723"/>
    </source>
</evidence>
<organism evidence="10 11">
    <name type="scientific">Uliginosibacterium sediminicola</name>
    <dbReference type="NCBI Taxonomy" id="2024550"/>
    <lineage>
        <taxon>Bacteria</taxon>
        <taxon>Pseudomonadati</taxon>
        <taxon>Pseudomonadota</taxon>
        <taxon>Betaproteobacteria</taxon>
        <taxon>Rhodocyclales</taxon>
        <taxon>Zoogloeaceae</taxon>
        <taxon>Uliginosibacterium</taxon>
    </lineage>
</organism>
<dbReference type="Pfam" id="PF23368">
    <property type="entry name" value="DUF7092"/>
    <property type="match status" value="1"/>
</dbReference>
<dbReference type="InterPro" id="IPR055518">
    <property type="entry name" value="DUF7092"/>
</dbReference>
<dbReference type="Proteomes" id="UP001410394">
    <property type="component" value="Unassembled WGS sequence"/>
</dbReference>
<evidence type="ECO:0000256" key="4">
    <source>
        <dbReference type="ARBA" id="ARBA00022833"/>
    </source>
</evidence>
<dbReference type="InterPro" id="IPR001915">
    <property type="entry name" value="Peptidase_M48"/>
</dbReference>
<dbReference type="InterPro" id="IPR051156">
    <property type="entry name" value="Mito/Outer_Membr_Metalloprot"/>
</dbReference>
<evidence type="ECO:0000256" key="6">
    <source>
        <dbReference type="RuleBase" id="RU003983"/>
    </source>
</evidence>
<dbReference type="Gene3D" id="3.30.2010.10">
    <property type="entry name" value="Metalloproteases ('zincins'), catalytic domain"/>
    <property type="match status" value="1"/>
</dbReference>
<feature type="domain" description="DUF7092" evidence="9">
    <location>
        <begin position="12"/>
        <end position="83"/>
    </location>
</feature>
<sequence>MSTSASEPVSRSGRYFDGRSTRPAEVSLRIDAQQLQLEGVLTQRWALAQLSISERLGHAQRRILLPGGAFIEVADDPCWDVLPQQWGRSGLRLAWLESRWRHALAALLVLIVVCVSGYLYALPWLVERIALQVPATWVSELSRGTLDLIDRFYTAPSKLPAARQQQIRAALAAWRPAGEPLPAYRLHFRDGLRIGPNAFAMPSGDIVVTDQLVALASDDREVLGVLAHEIGHVQRRHALRQLMQGATLVIVINILLGDMGDMSGNMAALMNLTYSRDFEREADDYAAALMRANHVDPRRLADLLQRLDPAGAKESSALIGYFQSHPVTAERIQRLRAPAQGVER</sequence>
<feature type="domain" description="Peptidase M48" evidence="8">
    <location>
        <begin position="196"/>
        <end position="338"/>
    </location>
</feature>
<accession>A0ABU9YXN4</accession>
<evidence type="ECO:0000259" key="8">
    <source>
        <dbReference type="Pfam" id="PF01435"/>
    </source>
</evidence>
<reference evidence="10 11" key="1">
    <citation type="journal article" date="2018" name="Int. J. Syst. Evol. Microbiol.">
        <title>Uliginosibacterium sediminicola sp. nov., isolated from freshwater sediment.</title>
        <authorList>
            <person name="Hwang W.M."/>
            <person name="Kim S.M."/>
            <person name="Kang K."/>
            <person name="Ahn T.Y."/>
        </authorList>
    </citation>
    <scope>NUCLEOTIDE SEQUENCE [LARGE SCALE GENOMIC DNA]</scope>
    <source>
        <strain evidence="10 11">M1-21</strain>
    </source>
</reference>
<keyword evidence="7" id="KW-1133">Transmembrane helix</keyword>
<keyword evidence="11" id="KW-1185">Reference proteome</keyword>
<feature type="transmembrane region" description="Helical" evidence="7">
    <location>
        <begin position="103"/>
        <end position="126"/>
    </location>
</feature>
<proteinExistence type="inferred from homology"/>